<dbReference type="Pfam" id="PF00908">
    <property type="entry name" value="dTDP_sugar_isom"/>
    <property type="match status" value="1"/>
</dbReference>
<comment type="caution">
    <text evidence="8">The sequence shown here is derived from an EMBL/GenBank/DDBJ whole genome shotgun (WGS) entry which is preliminary data.</text>
</comment>
<accession>A0ABT9EPA4</accession>
<dbReference type="InterPro" id="IPR011051">
    <property type="entry name" value="RmlC_Cupin_sf"/>
</dbReference>
<dbReference type="Proteomes" id="UP001230685">
    <property type="component" value="Unassembled WGS sequence"/>
</dbReference>
<dbReference type="RefSeq" id="WP_305174516.1">
    <property type="nucleotide sequence ID" value="NZ_JAUUDS010000014.1"/>
</dbReference>
<proteinExistence type="predicted"/>
<evidence type="ECO:0000256" key="7">
    <source>
        <dbReference type="ARBA" id="ARBA00033311"/>
    </source>
</evidence>
<dbReference type="SUPFAM" id="SSF51182">
    <property type="entry name" value="RmlC-like cupins"/>
    <property type="match status" value="1"/>
</dbReference>
<keyword evidence="8" id="KW-0413">Isomerase</keyword>
<evidence type="ECO:0000256" key="1">
    <source>
        <dbReference type="ARBA" id="ARBA00001298"/>
    </source>
</evidence>
<dbReference type="Gene3D" id="2.60.120.10">
    <property type="entry name" value="Jelly Rolls"/>
    <property type="match status" value="1"/>
</dbReference>
<evidence type="ECO:0000256" key="6">
    <source>
        <dbReference type="ARBA" id="ARBA00031424"/>
    </source>
</evidence>
<protein>
    <recommendedName>
        <fullName evidence="4">dTDP-4-dehydrorhamnose 3,5-epimerase</fullName>
        <ecNumber evidence="3">5.1.3.13</ecNumber>
    </recommendedName>
    <alternativeName>
        <fullName evidence="6">Thymidine diphospho-4-keto-rhamnose 3,5-epimerase</fullName>
    </alternativeName>
    <alternativeName>
        <fullName evidence="5">dTDP-4-keto-6-deoxyglucose 3,5-epimerase</fullName>
    </alternativeName>
    <alternativeName>
        <fullName evidence="7">dTDP-6-deoxy-D-xylo-4-hexulose 3,5-epimerase</fullName>
    </alternativeName>
</protein>
<dbReference type="PANTHER" id="PTHR21047">
    <property type="entry name" value="DTDP-6-DEOXY-D-GLUCOSE-3,5 EPIMERASE"/>
    <property type="match status" value="1"/>
</dbReference>
<comment type="function">
    <text evidence="2">Catalyzes the epimerization of the C3' and C5'positions of dTDP-6-deoxy-D-xylo-4-hexulose, forming dTDP-6-deoxy-L-lyxo-4-hexulose.</text>
</comment>
<sequence length="188" mass="20148">MAEARFAVHDTPLAGLKRVVRTRIGDTRGFLSRLYCAGELAAAGFTAPVAQINHTLTRATGSIRGLHFQHPPYAEDKFVSVLAGAVFDVAIDLRAGSPTFLHWHGEHLSADNATSLFIPKGFAHGFQTLTADCELLYLHTAPYAAGAEGGLNPLDPRLAIAWPLAITEISARDRGHPLLTPDFTGIPS</sequence>
<dbReference type="InterPro" id="IPR014710">
    <property type="entry name" value="RmlC-like_jellyroll"/>
</dbReference>
<organism evidence="8 9">
    <name type="scientific">Sphingomonas aurea</name>
    <dbReference type="NCBI Taxonomy" id="3063994"/>
    <lineage>
        <taxon>Bacteria</taxon>
        <taxon>Pseudomonadati</taxon>
        <taxon>Pseudomonadota</taxon>
        <taxon>Alphaproteobacteria</taxon>
        <taxon>Sphingomonadales</taxon>
        <taxon>Sphingomonadaceae</taxon>
        <taxon>Sphingomonas</taxon>
    </lineage>
</organism>
<reference evidence="8 9" key="1">
    <citation type="submission" date="2023-07" db="EMBL/GenBank/DDBJ databases">
        <authorList>
            <person name="Kim M.K."/>
        </authorList>
    </citation>
    <scope>NUCLEOTIDE SEQUENCE [LARGE SCALE GENOMIC DNA]</scope>
    <source>
        <strain evidence="8 9">KR1UV-12</strain>
    </source>
</reference>
<gene>
    <name evidence="8" type="primary">rfbC</name>
    <name evidence="8" type="ORF">Q5H91_16360</name>
</gene>
<evidence type="ECO:0000313" key="8">
    <source>
        <dbReference type="EMBL" id="MDP1028797.1"/>
    </source>
</evidence>
<dbReference type="PANTHER" id="PTHR21047:SF2">
    <property type="entry name" value="THYMIDINE DIPHOSPHO-4-KETO-RHAMNOSE 3,5-EPIMERASE"/>
    <property type="match status" value="1"/>
</dbReference>
<evidence type="ECO:0000256" key="5">
    <source>
        <dbReference type="ARBA" id="ARBA00029758"/>
    </source>
</evidence>
<name>A0ABT9EPA4_9SPHN</name>
<evidence type="ECO:0000256" key="2">
    <source>
        <dbReference type="ARBA" id="ARBA00001997"/>
    </source>
</evidence>
<dbReference type="CDD" id="cd00438">
    <property type="entry name" value="cupin_RmlC"/>
    <property type="match status" value="1"/>
</dbReference>
<dbReference type="GO" id="GO:0008830">
    <property type="term" value="F:dTDP-4-dehydrorhamnose 3,5-epimerase activity"/>
    <property type="evidence" value="ECO:0007669"/>
    <property type="project" value="UniProtKB-EC"/>
</dbReference>
<evidence type="ECO:0000313" key="9">
    <source>
        <dbReference type="Proteomes" id="UP001230685"/>
    </source>
</evidence>
<dbReference type="EC" id="5.1.3.13" evidence="3"/>
<comment type="catalytic activity">
    <reaction evidence="1">
        <text>dTDP-4-dehydro-6-deoxy-alpha-D-glucose = dTDP-4-dehydro-beta-L-rhamnose</text>
        <dbReference type="Rhea" id="RHEA:16969"/>
        <dbReference type="ChEBI" id="CHEBI:57649"/>
        <dbReference type="ChEBI" id="CHEBI:62830"/>
        <dbReference type="EC" id="5.1.3.13"/>
    </reaction>
</comment>
<evidence type="ECO:0000256" key="4">
    <source>
        <dbReference type="ARBA" id="ARBA00019595"/>
    </source>
</evidence>
<keyword evidence="9" id="KW-1185">Reference proteome</keyword>
<dbReference type="EMBL" id="JAUUDS010000014">
    <property type="protein sequence ID" value="MDP1028797.1"/>
    <property type="molecule type" value="Genomic_DNA"/>
</dbReference>
<dbReference type="InterPro" id="IPR000888">
    <property type="entry name" value="RmlC-like"/>
</dbReference>
<evidence type="ECO:0000256" key="3">
    <source>
        <dbReference type="ARBA" id="ARBA00012098"/>
    </source>
</evidence>